<dbReference type="RefSeq" id="WP_089862417.1">
    <property type="nucleotide sequence ID" value="NZ_FOTI01000043.1"/>
</dbReference>
<name>A0A1I4LS23_9FIRM</name>
<protein>
    <recommendedName>
        <fullName evidence="3">Tail assembly chaperone</fullName>
    </recommendedName>
</protein>
<gene>
    <name evidence="1" type="ORF">SAMN02983006_02392</name>
</gene>
<evidence type="ECO:0000313" key="1">
    <source>
        <dbReference type="EMBL" id="SFL93725.1"/>
    </source>
</evidence>
<evidence type="ECO:0000313" key="2">
    <source>
        <dbReference type="Proteomes" id="UP000199006"/>
    </source>
</evidence>
<evidence type="ECO:0008006" key="3">
    <source>
        <dbReference type="Google" id="ProtNLM"/>
    </source>
</evidence>
<organism evidence="1 2">
    <name type="scientific">Halanaerobium salsuginis</name>
    <dbReference type="NCBI Taxonomy" id="29563"/>
    <lineage>
        <taxon>Bacteria</taxon>
        <taxon>Bacillati</taxon>
        <taxon>Bacillota</taxon>
        <taxon>Clostridia</taxon>
        <taxon>Halanaerobiales</taxon>
        <taxon>Halanaerobiaceae</taxon>
        <taxon>Halanaerobium</taxon>
    </lineage>
</organism>
<sequence length="149" mass="16791">MAKTLSRIKKVDITTVIDSDDGIEEKTITIKVKKAPLGKWKQLTDNVKVLFDLLPEVLEEKGIENPQEYMMQMSEKEIISYLPDMFRVATDEVIDILSLGAGVDVETLENEVGIDEAVELFEAVVEVNNLVKVVEKGKNLMKLLKNIKN</sequence>
<dbReference type="EMBL" id="FOTI01000043">
    <property type="protein sequence ID" value="SFL93725.1"/>
    <property type="molecule type" value="Genomic_DNA"/>
</dbReference>
<dbReference type="Proteomes" id="UP000199006">
    <property type="component" value="Unassembled WGS sequence"/>
</dbReference>
<keyword evidence="2" id="KW-1185">Reference proteome</keyword>
<proteinExistence type="predicted"/>
<dbReference type="AlphaFoldDB" id="A0A1I4LS23"/>
<reference evidence="1 2" key="1">
    <citation type="submission" date="2016-10" db="EMBL/GenBank/DDBJ databases">
        <authorList>
            <person name="de Groot N.N."/>
        </authorList>
    </citation>
    <scope>NUCLEOTIDE SEQUENCE [LARGE SCALE GENOMIC DNA]</scope>
    <source>
        <strain evidence="1 2">ATCC 51327</strain>
    </source>
</reference>
<accession>A0A1I4LS23</accession>
<dbReference type="OrthoDB" id="3035832at2"/>
<dbReference type="STRING" id="29563.SAMN02983006_02392"/>